<dbReference type="EMBL" id="LDOU01000007">
    <property type="protein sequence ID" value="KLV10054.1"/>
    <property type="molecule type" value="Genomic_DNA"/>
</dbReference>
<dbReference type="Pfam" id="PF13302">
    <property type="entry name" value="Acetyltransf_3"/>
    <property type="match status" value="1"/>
</dbReference>
<dbReference type="AlphaFoldDB" id="A0A0J1HEI4"/>
<keyword evidence="2" id="KW-0808">Transferase</keyword>
<dbReference type="GO" id="GO:0016747">
    <property type="term" value="F:acyltransferase activity, transferring groups other than amino-acyl groups"/>
    <property type="evidence" value="ECO:0007669"/>
    <property type="project" value="InterPro"/>
</dbReference>
<sequence>MLSTTLVIDTLTEQDWPVFLRLHTEPAVIEKCFDPKPQTELRARFATRLQGWQPDSNDWLTVAVRERSSGNIVGVTGFCFDGQTAEVGYLFLPEYYGRGFATESLNAIIDWAVQCHSITRFQAVVTEGNVASERVLEKCGFRCVEIVPDAYSIGGKRYADHIFNLNRQSGTA</sequence>
<evidence type="ECO:0000313" key="3">
    <source>
        <dbReference type="Proteomes" id="UP000035909"/>
    </source>
</evidence>
<organism evidence="2 3">
    <name type="scientific">Photobacterium ganghwense</name>
    <dbReference type="NCBI Taxonomy" id="320778"/>
    <lineage>
        <taxon>Bacteria</taxon>
        <taxon>Pseudomonadati</taxon>
        <taxon>Pseudomonadota</taxon>
        <taxon>Gammaproteobacteria</taxon>
        <taxon>Vibrionales</taxon>
        <taxon>Vibrionaceae</taxon>
        <taxon>Photobacterium</taxon>
    </lineage>
</organism>
<dbReference type="InterPro" id="IPR016181">
    <property type="entry name" value="Acyl_CoA_acyltransferase"/>
</dbReference>
<dbReference type="PATRIC" id="fig|320778.3.peg.1969"/>
<dbReference type="PANTHER" id="PTHR43792">
    <property type="entry name" value="GNAT FAMILY, PUTATIVE (AFU_ORTHOLOGUE AFUA_3G00765)-RELATED-RELATED"/>
    <property type="match status" value="1"/>
</dbReference>
<proteinExistence type="predicted"/>
<feature type="domain" description="N-acetyltransferase" evidence="1">
    <location>
        <begin position="6"/>
        <end position="160"/>
    </location>
</feature>
<accession>A0A0J1HEI4</accession>
<reference evidence="2 3" key="1">
    <citation type="submission" date="2015-05" db="EMBL/GenBank/DDBJ databases">
        <title>Photobacterium galathea sp. nov.</title>
        <authorList>
            <person name="Machado H."/>
            <person name="Gram L."/>
        </authorList>
    </citation>
    <scope>NUCLEOTIDE SEQUENCE [LARGE SCALE GENOMIC DNA]</scope>
    <source>
        <strain evidence="2 3">DSM 22954</strain>
    </source>
</reference>
<evidence type="ECO:0000313" key="2">
    <source>
        <dbReference type="EMBL" id="KLV10054.1"/>
    </source>
</evidence>
<gene>
    <name evidence="2" type="ORF">ABT57_09055</name>
</gene>
<dbReference type="OrthoDB" id="7852312at2"/>
<keyword evidence="3" id="KW-1185">Reference proteome</keyword>
<dbReference type="InterPro" id="IPR051531">
    <property type="entry name" value="N-acetyltransferase"/>
</dbReference>
<dbReference type="Proteomes" id="UP000035909">
    <property type="component" value="Unassembled WGS sequence"/>
</dbReference>
<dbReference type="PROSITE" id="PS51186">
    <property type="entry name" value="GNAT"/>
    <property type="match status" value="1"/>
</dbReference>
<dbReference type="Gene3D" id="3.40.630.30">
    <property type="match status" value="1"/>
</dbReference>
<dbReference type="CDD" id="cd04301">
    <property type="entry name" value="NAT_SF"/>
    <property type="match status" value="1"/>
</dbReference>
<dbReference type="PANTHER" id="PTHR43792:SF1">
    <property type="entry name" value="N-ACETYLTRANSFERASE DOMAIN-CONTAINING PROTEIN"/>
    <property type="match status" value="1"/>
</dbReference>
<dbReference type="STRING" id="320778.ABT57_09055"/>
<protein>
    <submittedName>
        <fullName evidence="2">Acetyltransferase</fullName>
    </submittedName>
</protein>
<comment type="caution">
    <text evidence="2">The sequence shown here is derived from an EMBL/GenBank/DDBJ whole genome shotgun (WGS) entry which is preliminary data.</text>
</comment>
<dbReference type="InterPro" id="IPR000182">
    <property type="entry name" value="GNAT_dom"/>
</dbReference>
<evidence type="ECO:0000259" key="1">
    <source>
        <dbReference type="PROSITE" id="PS51186"/>
    </source>
</evidence>
<dbReference type="SUPFAM" id="SSF55729">
    <property type="entry name" value="Acyl-CoA N-acyltransferases (Nat)"/>
    <property type="match status" value="1"/>
</dbReference>
<name>A0A0J1HEI4_9GAMM</name>